<accession>A0A914PRW4</accession>
<evidence type="ECO:0000256" key="5">
    <source>
        <dbReference type="RuleBase" id="RU003322"/>
    </source>
</evidence>
<dbReference type="PANTHER" id="PTHR19375">
    <property type="entry name" value="HEAT SHOCK PROTEIN 70KDA"/>
    <property type="match status" value="1"/>
</dbReference>
<dbReference type="InterPro" id="IPR018181">
    <property type="entry name" value="Heat_shock_70_CS"/>
</dbReference>
<dbReference type="SUPFAM" id="SSF100934">
    <property type="entry name" value="Heat shock protein 70kD (HSP70), C-terminal subdomain"/>
    <property type="match status" value="1"/>
</dbReference>
<keyword evidence="2 5" id="KW-0547">Nucleotide-binding</keyword>
<evidence type="ECO:0000256" key="2">
    <source>
        <dbReference type="ARBA" id="ARBA00022741"/>
    </source>
</evidence>
<dbReference type="GO" id="GO:0140662">
    <property type="term" value="F:ATP-dependent protein folding chaperone"/>
    <property type="evidence" value="ECO:0007669"/>
    <property type="project" value="InterPro"/>
</dbReference>
<protein>
    <submittedName>
        <fullName evidence="8">Heat shock protein 70</fullName>
    </submittedName>
</protein>
<name>A0A914PRW4_9BILA</name>
<keyword evidence="7" id="KW-1185">Reference proteome</keyword>
<dbReference type="GO" id="GO:0006950">
    <property type="term" value="P:response to stress"/>
    <property type="evidence" value="ECO:0007669"/>
    <property type="project" value="UniProtKB-ARBA"/>
</dbReference>
<evidence type="ECO:0000256" key="3">
    <source>
        <dbReference type="ARBA" id="ARBA00022840"/>
    </source>
</evidence>
<dbReference type="PROSITE" id="PS00329">
    <property type="entry name" value="HSP70_2"/>
    <property type="match status" value="1"/>
</dbReference>
<dbReference type="Pfam" id="PF00012">
    <property type="entry name" value="HSP70"/>
    <property type="match status" value="1"/>
</dbReference>
<dbReference type="PROSITE" id="PS01036">
    <property type="entry name" value="HSP70_3"/>
    <property type="match status" value="1"/>
</dbReference>
<proteinExistence type="inferred from homology"/>
<evidence type="ECO:0000256" key="6">
    <source>
        <dbReference type="SAM" id="MobiDB-lite"/>
    </source>
</evidence>
<feature type="compositionally biased region" description="Low complexity" evidence="6">
    <location>
        <begin position="661"/>
        <end position="678"/>
    </location>
</feature>
<dbReference type="Gene3D" id="3.30.420.40">
    <property type="match status" value="2"/>
</dbReference>
<dbReference type="Proteomes" id="UP000887578">
    <property type="component" value="Unplaced"/>
</dbReference>
<evidence type="ECO:0000256" key="4">
    <source>
        <dbReference type="ARBA" id="ARBA00023016"/>
    </source>
</evidence>
<dbReference type="AlphaFoldDB" id="A0A914PRW4"/>
<feature type="compositionally biased region" description="Polar residues" evidence="6">
    <location>
        <begin position="92"/>
        <end position="109"/>
    </location>
</feature>
<feature type="compositionally biased region" description="Low complexity" evidence="6">
    <location>
        <begin position="118"/>
        <end position="127"/>
    </location>
</feature>
<evidence type="ECO:0000313" key="7">
    <source>
        <dbReference type="Proteomes" id="UP000887578"/>
    </source>
</evidence>
<dbReference type="FunFam" id="3.30.420.40:FF:000806">
    <property type="entry name" value="Uncharacterized protein"/>
    <property type="match status" value="1"/>
</dbReference>
<dbReference type="InterPro" id="IPR013126">
    <property type="entry name" value="Hsp_70_fam"/>
</dbReference>
<dbReference type="Gene3D" id="1.20.1270.10">
    <property type="match status" value="1"/>
</dbReference>
<feature type="region of interest" description="Disordered" evidence="6">
    <location>
        <begin position="655"/>
        <end position="690"/>
    </location>
</feature>
<dbReference type="SUPFAM" id="SSF53067">
    <property type="entry name" value="Actin-like ATPase domain"/>
    <property type="match status" value="2"/>
</dbReference>
<feature type="region of interest" description="Disordered" evidence="6">
    <location>
        <begin position="90"/>
        <end position="148"/>
    </location>
</feature>
<dbReference type="InterPro" id="IPR043129">
    <property type="entry name" value="ATPase_NBD"/>
</dbReference>
<evidence type="ECO:0000313" key="8">
    <source>
        <dbReference type="WBParaSite" id="PDA_v2.g18885.t1"/>
    </source>
</evidence>
<dbReference type="PRINTS" id="PR00301">
    <property type="entry name" value="HEATSHOCK70"/>
</dbReference>
<dbReference type="FunFam" id="2.60.34.10:FF:000002">
    <property type="entry name" value="Heat shock 70 kDa"/>
    <property type="match status" value="1"/>
</dbReference>
<dbReference type="GO" id="GO:0005524">
    <property type="term" value="F:ATP binding"/>
    <property type="evidence" value="ECO:0007669"/>
    <property type="project" value="UniProtKB-KW"/>
</dbReference>
<dbReference type="WBParaSite" id="PDA_v2.g18885.t1">
    <property type="protein sequence ID" value="PDA_v2.g18885.t1"/>
    <property type="gene ID" value="PDA_v2.g18885"/>
</dbReference>
<dbReference type="FunFam" id="3.90.640.10:FF:000002">
    <property type="entry name" value="Heat shock 70 kDa"/>
    <property type="match status" value="1"/>
</dbReference>
<sequence length="690" mass="76138">MQRLFELYYVLDLKYDFHMKDLFQLLEYLMGMKTVPGVGVQKLAAAIQHFYDNPNPNFLDLINASSGETTTDFNDFDPFDGIDLITGRRTDTASTTSTQEPASVSTVASTDEVITLDTPSTSSTPEPSDVRSAASTTEDDDAVAHIQPEPRTTFTESSDFVISNSLSPSNEVAVTSSHHFTPFISRGRGRNNMRNANRQSSFATSTHAGAIAGLNVLRIINEPTAAALAYGLDKKLNKDKNVLIFDLGGGTFDVSILTIADGVFEVLSTAGDTHLGGEDFDGRLVEHFVNEFKRKYGKDIRSNPRALRRLRTAAERAKRTLSSSTEAVIEIDSLFDGIDFHSKITRARFEELCSDLFRKTLEPVEQALRDAKLDKRSIDEIVLVGGSTRVPKIQKLLKEFFNGKDLNLSINPDEAVAYGAAVQAAILSGVKDDTVKDVLLVDVTPLSLGIETAGGVMTKLVERNARIPTKATQTFTTYSDNQPAVTIQVFEGERAMTKDNNRLGTFDLSGIPPAPRGVPQIEVTFDIDANGILHVSAVDKSTGKSNRIQIKNEKGRLSQDEIQRMLDEAKKYEAEDREQRERVDARNRLEQYLFQIKSALSDYGDKLPADDRSSANQLITGNLSWIDNNQMAEKSEYEDKLNEVQNILGKVMAKLHGQGGQSQQQQPGQGCGQQYGQQFNNDGPRVEEVD</sequence>
<keyword evidence="3 5" id="KW-0067">ATP-binding</keyword>
<dbReference type="SUPFAM" id="SSF100920">
    <property type="entry name" value="Heat shock protein 70kD (HSP70), peptide-binding domain"/>
    <property type="match status" value="1"/>
</dbReference>
<dbReference type="InterPro" id="IPR029047">
    <property type="entry name" value="HSP70_peptide-bd_sf"/>
</dbReference>
<comment type="similarity">
    <text evidence="1 5">Belongs to the heat shock protein 70 family.</text>
</comment>
<dbReference type="FunFam" id="3.30.420.40:FF:000172">
    <property type="entry name" value="Heat shock 70 kDa protein"/>
    <property type="match status" value="1"/>
</dbReference>
<evidence type="ECO:0000256" key="1">
    <source>
        <dbReference type="ARBA" id="ARBA00007381"/>
    </source>
</evidence>
<reference evidence="8" key="1">
    <citation type="submission" date="2022-11" db="UniProtKB">
        <authorList>
            <consortium name="WormBaseParasite"/>
        </authorList>
    </citation>
    <scope>IDENTIFICATION</scope>
</reference>
<dbReference type="Gene3D" id="2.60.34.10">
    <property type="entry name" value="Substrate Binding Domain Of DNAk, Chain A, domain 1"/>
    <property type="match status" value="1"/>
</dbReference>
<dbReference type="InterPro" id="IPR029048">
    <property type="entry name" value="HSP70_C_sf"/>
</dbReference>
<dbReference type="Gene3D" id="3.90.640.10">
    <property type="entry name" value="Actin, Chain A, domain 4"/>
    <property type="match status" value="1"/>
</dbReference>
<keyword evidence="4" id="KW-0346">Stress response</keyword>
<organism evidence="7 8">
    <name type="scientific">Panagrolaimus davidi</name>
    <dbReference type="NCBI Taxonomy" id="227884"/>
    <lineage>
        <taxon>Eukaryota</taxon>
        <taxon>Metazoa</taxon>
        <taxon>Ecdysozoa</taxon>
        <taxon>Nematoda</taxon>
        <taxon>Chromadorea</taxon>
        <taxon>Rhabditida</taxon>
        <taxon>Tylenchina</taxon>
        <taxon>Panagrolaimomorpha</taxon>
        <taxon>Panagrolaimoidea</taxon>
        <taxon>Panagrolaimidae</taxon>
        <taxon>Panagrolaimus</taxon>
    </lineage>
</organism>